<sequence>MRSLMIEEDRSKSVHLEIIPSVLIFNPSGQVLLRKDAYGDWDLPSGICKGNETLTKTLLIEVYEQTGLVIEDARFIQTTLHKRVGLESYIISAVYVASQVKGLRSKGPNLKYVDVDKLPPHISAIIKTYLKETFFPPRRS</sequence>
<dbReference type="RefSeq" id="WP_191142169.1">
    <property type="nucleotide sequence ID" value="NZ_JACXAH010000014.1"/>
</dbReference>
<dbReference type="AlphaFoldDB" id="A0A926NFY3"/>
<evidence type="ECO:0000313" key="4">
    <source>
        <dbReference type="EMBL" id="MBD1372834.1"/>
    </source>
</evidence>
<keyword evidence="2" id="KW-0378">Hydrolase</keyword>
<dbReference type="Proteomes" id="UP000661691">
    <property type="component" value="Unassembled WGS sequence"/>
</dbReference>
<keyword evidence="5" id="KW-1185">Reference proteome</keyword>
<comment type="caution">
    <text evidence="4">The sequence shown here is derived from an EMBL/GenBank/DDBJ whole genome shotgun (WGS) entry which is preliminary data.</text>
</comment>
<dbReference type="GO" id="GO:0016787">
    <property type="term" value="F:hydrolase activity"/>
    <property type="evidence" value="ECO:0007669"/>
    <property type="project" value="UniProtKB-KW"/>
</dbReference>
<proteinExistence type="predicted"/>
<dbReference type="SUPFAM" id="SSF55811">
    <property type="entry name" value="Nudix"/>
    <property type="match status" value="1"/>
</dbReference>
<feature type="domain" description="Nudix hydrolase" evidence="3">
    <location>
        <begin position="21"/>
        <end position="85"/>
    </location>
</feature>
<evidence type="ECO:0000256" key="2">
    <source>
        <dbReference type="ARBA" id="ARBA00022801"/>
    </source>
</evidence>
<dbReference type="Gene3D" id="3.90.79.10">
    <property type="entry name" value="Nucleoside Triphosphate Pyrophosphohydrolase"/>
    <property type="match status" value="1"/>
</dbReference>
<dbReference type="Pfam" id="PF00293">
    <property type="entry name" value="NUDIX"/>
    <property type="match status" value="1"/>
</dbReference>
<reference evidence="4" key="1">
    <citation type="submission" date="2020-09" db="EMBL/GenBank/DDBJ databases">
        <title>A novel bacterium of genus Hazenella, isolated from South China Sea.</title>
        <authorList>
            <person name="Huang H."/>
            <person name="Mo K."/>
            <person name="Hu Y."/>
        </authorList>
    </citation>
    <scope>NUCLEOTIDE SEQUENCE</scope>
    <source>
        <strain evidence="4">IB182357</strain>
    </source>
</reference>
<dbReference type="InterPro" id="IPR000086">
    <property type="entry name" value="NUDIX_hydrolase_dom"/>
</dbReference>
<protein>
    <submittedName>
        <fullName evidence="4">NUDIX domain-containing protein</fullName>
    </submittedName>
</protein>
<dbReference type="PANTHER" id="PTHR43046:SF2">
    <property type="entry name" value="8-OXO-DGTP DIPHOSPHATASE-RELATED"/>
    <property type="match status" value="1"/>
</dbReference>
<evidence type="ECO:0000313" key="5">
    <source>
        <dbReference type="Proteomes" id="UP000661691"/>
    </source>
</evidence>
<evidence type="ECO:0000259" key="3">
    <source>
        <dbReference type="Pfam" id="PF00293"/>
    </source>
</evidence>
<dbReference type="EMBL" id="JACXAH010000014">
    <property type="protein sequence ID" value="MBD1372834.1"/>
    <property type="molecule type" value="Genomic_DNA"/>
</dbReference>
<dbReference type="InterPro" id="IPR015797">
    <property type="entry name" value="NUDIX_hydrolase-like_dom_sf"/>
</dbReference>
<organism evidence="4 5">
    <name type="scientific">Polycladospora coralii</name>
    <dbReference type="NCBI Taxonomy" id="2771432"/>
    <lineage>
        <taxon>Bacteria</taxon>
        <taxon>Bacillati</taxon>
        <taxon>Bacillota</taxon>
        <taxon>Bacilli</taxon>
        <taxon>Bacillales</taxon>
        <taxon>Thermoactinomycetaceae</taxon>
        <taxon>Polycladospora</taxon>
    </lineage>
</organism>
<dbReference type="PANTHER" id="PTHR43046">
    <property type="entry name" value="GDP-MANNOSE MANNOSYL HYDROLASE"/>
    <property type="match status" value="1"/>
</dbReference>
<evidence type="ECO:0000256" key="1">
    <source>
        <dbReference type="ARBA" id="ARBA00001946"/>
    </source>
</evidence>
<name>A0A926NFY3_9BACL</name>
<comment type="cofactor">
    <cofactor evidence="1">
        <name>Mg(2+)</name>
        <dbReference type="ChEBI" id="CHEBI:18420"/>
    </cofactor>
</comment>
<accession>A0A926NFY3</accession>
<gene>
    <name evidence="4" type="ORF">IC620_10750</name>
</gene>